<keyword evidence="1" id="KW-0378">Hydrolase</keyword>
<gene>
    <name evidence="2" type="ORF">CKAN_02061900</name>
</gene>
<dbReference type="EC" id="3.2.2.22" evidence="1"/>
<reference evidence="2 3" key="1">
    <citation type="journal article" date="2019" name="Nat. Plants">
        <title>Stout camphor tree genome fills gaps in understanding of flowering plant genome evolution.</title>
        <authorList>
            <person name="Chaw S.M."/>
            <person name="Liu Y.C."/>
            <person name="Wu Y.W."/>
            <person name="Wang H.Y."/>
            <person name="Lin C.I."/>
            <person name="Wu C.S."/>
            <person name="Ke H.M."/>
            <person name="Chang L.Y."/>
            <person name="Hsu C.Y."/>
            <person name="Yang H.T."/>
            <person name="Sudianto E."/>
            <person name="Hsu M.H."/>
            <person name="Wu K.P."/>
            <person name="Wang L.N."/>
            <person name="Leebens-Mack J.H."/>
            <person name="Tsai I.J."/>
        </authorList>
    </citation>
    <scope>NUCLEOTIDE SEQUENCE [LARGE SCALE GENOMIC DNA]</scope>
    <source>
        <strain evidence="3">cv. Chaw 1501</strain>
        <tissue evidence="2">Young leaves</tissue>
    </source>
</reference>
<dbReference type="InterPro" id="IPR001574">
    <property type="entry name" value="Ribosome_inactivat_prot"/>
</dbReference>
<dbReference type="STRING" id="337451.A0A443PL30"/>
<evidence type="ECO:0000313" key="2">
    <source>
        <dbReference type="EMBL" id="RWR91465.1"/>
    </source>
</evidence>
<keyword evidence="3" id="KW-1185">Reference proteome</keyword>
<name>A0A443PL30_9MAGN</name>
<dbReference type="SUPFAM" id="SSF56371">
    <property type="entry name" value="Ribosome inactivating proteins (RIP)"/>
    <property type="match status" value="1"/>
</dbReference>
<dbReference type="GO" id="GO:0017148">
    <property type="term" value="P:negative regulation of translation"/>
    <property type="evidence" value="ECO:0007669"/>
    <property type="project" value="UniProtKB-KW"/>
</dbReference>
<keyword evidence="1" id="KW-0800">Toxin</keyword>
<protein>
    <recommendedName>
        <fullName evidence="1">rRNA N-glycosylase</fullName>
        <ecNumber evidence="1">3.2.2.22</ecNumber>
    </recommendedName>
</protein>
<dbReference type="Proteomes" id="UP000283530">
    <property type="component" value="Unassembled WGS sequence"/>
</dbReference>
<dbReference type="GO" id="GO:0030598">
    <property type="term" value="F:rRNA N-glycosylase activity"/>
    <property type="evidence" value="ECO:0007669"/>
    <property type="project" value="UniProtKB-EC"/>
</dbReference>
<comment type="catalytic activity">
    <reaction evidence="1">
        <text>Endohydrolysis of the N-glycosidic bond at one specific adenosine on the 28S rRNA.</text>
        <dbReference type="EC" id="3.2.2.22"/>
    </reaction>
</comment>
<keyword evidence="1" id="KW-0652">Protein synthesis inhibitor</keyword>
<dbReference type="EMBL" id="QPKB01000008">
    <property type="protein sequence ID" value="RWR91465.1"/>
    <property type="molecule type" value="Genomic_DNA"/>
</dbReference>
<evidence type="ECO:0000313" key="3">
    <source>
        <dbReference type="Proteomes" id="UP000283530"/>
    </source>
</evidence>
<proteinExistence type="inferred from homology"/>
<dbReference type="InterPro" id="IPR036041">
    <property type="entry name" value="Ribosome-inact_prot_sf"/>
</dbReference>
<dbReference type="GO" id="GO:0090729">
    <property type="term" value="F:toxin activity"/>
    <property type="evidence" value="ECO:0007669"/>
    <property type="project" value="UniProtKB-KW"/>
</dbReference>
<dbReference type="Pfam" id="PF00161">
    <property type="entry name" value="RIP"/>
    <property type="match status" value="1"/>
</dbReference>
<comment type="caution">
    <text evidence="2">The sequence shown here is derived from an EMBL/GenBank/DDBJ whole genome shotgun (WGS) entry which is preliminary data.</text>
</comment>
<dbReference type="GO" id="GO:0006952">
    <property type="term" value="P:defense response"/>
    <property type="evidence" value="ECO:0007669"/>
    <property type="project" value="UniProtKB-KW"/>
</dbReference>
<dbReference type="Gene3D" id="3.40.420.10">
    <property type="entry name" value="Ricin (A subunit), domain 1"/>
    <property type="match status" value="1"/>
</dbReference>
<dbReference type="InterPro" id="IPR016138">
    <property type="entry name" value="Ribosome_inactivat_prot_sub1"/>
</dbReference>
<organism evidence="2 3">
    <name type="scientific">Cinnamomum micranthum f. kanehirae</name>
    <dbReference type="NCBI Taxonomy" id="337451"/>
    <lineage>
        <taxon>Eukaryota</taxon>
        <taxon>Viridiplantae</taxon>
        <taxon>Streptophyta</taxon>
        <taxon>Embryophyta</taxon>
        <taxon>Tracheophyta</taxon>
        <taxon>Spermatophyta</taxon>
        <taxon>Magnoliopsida</taxon>
        <taxon>Magnoliidae</taxon>
        <taxon>Laurales</taxon>
        <taxon>Lauraceae</taxon>
        <taxon>Cinnamomum</taxon>
    </lineage>
</organism>
<evidence type="ECO:0000256" key="1">
    <source>
        <dbReference type="RuleBase" id="RU004915"/>
    </source>
</evidence>
<dbReference type="AlphaFoldDB" id="A0A443PL30"/>
<sequence>MGLVECSDWTSMGVPAHQCMVAEQNTLNCQTLTFTTKRATKTSYTQFIEALRAQLESGQEPHGIPMSRERSTVTDSQLFVLVELSNWASDSPSLWQ</sequence>
<comment type="similarity">
    <text evidence="1">Belongs to the ribosome-inactivating protein family.</text>
</comment>
<keyword evidence="1" id="KW-0611">Plant defense</keyword>
<accession>A0A443PL30</accession>